<keyword evidence="3" id="KW-1185">Reference proteome</keyword>
<feature type="region of interest" description="Disordered" evidence="1">
    <location>
        <begin position="1"/>
        <end position="27"/>
    </location>
</feature>
<evidence type="ECO:0000256" key="1">
    <source>
        <dbReference type="SAM" id="MobiDB-lite"/>
    </source>
</evidence>
<accession>A0AA39GB44</accession>
<feature type="compositionally biased region" description="Polar residues" evidence="1">
    <location>
        <begin position="18"/>
        <end position="27"/>
    </location>
</feature>
<organism evidence="2 3">
    <name type="scientific">Sarocladium strictum</name>
    <name type="common">Black bundle disease fungus</name>
    <name type="synonym">Acremonium strictum</name>
    <dbReference type="NCBI Taxonomy" id="5046"/>
    <lineage>
        <taxon>Eukaryota</taxon>
        <taxon>Fungi</taxon>
        <taxon>Dikarya</taxon>
        <taxon>Ascomycota</taxon>
        <taxon>Pezizomycotina</taxon>
        <taxon>Sordariomycetes</taxon>
        <taxon>Hypocreomycetidae</taxon>
        <taxon>Hypocreales</taxon>
        <taxon>Sarocladiaceae</taxon>
        <taxon>Sarocladium</taxon>
    </lineage>
</organism>
<gene>
    <name evidence="2" type="ORF">NLU13_9640</name>
</gene>
<reference evidence="2" key="1">
    <citation type="submission" date="2022-10" db="EMBL/GenBank/DDBJ databases">
        <title>Determination and structural analysis of whole genome sequence of Sarocladium strictum F4-1.</title>
        <authorList>
            <person name="Hu L."/>
            <person name="Jiang Y."/>
        </authorList>
    </citation>
    <scope>NUCLEOTIDE SEQUENCE</scope>
    <source>
        <strain evidence="2">F4-1</strain>
    </source>
</reference>
<sequence>MPINTVSRDRWDNPLPPSHSSGYDTQEQTNVVLRFRDGAVSKASECIWYRDHPGSHGGVFLYTASEVPYSVEMYRQTSIFSCSPHLPIVGTNLDASVNPQDDSWHALKFVGLSNLRGVSVAILDPDEELVVEMESHQDPTKQVVGKRAQWMPNLVPNSYKPPSESTAPSSRGLTGNLNVLLGLMALSVEPAGEATTHNIQRAFCSSHPRFSNFEWNHAGDFIGYLDGPRGVLVWIGLDPMDPYSTRENIMAFERGQGIFVRG</sequence>
<dbReference type="EMBL" id="JAPDFR010000009">
    <property type="protein sequence ID" value="KAK0383729.1"/>
    <property type="molecule type" value="Genomic_DNA"/>
</dbReference>
<comment type="caution">
    <text evidence="2">The sequence shown here is derived from an EMBL/GenBank/DDBJ whole genome shotgun (WGS) entry which is preliminary data.</text>
</comment>
<protein>
    <submittedName>
        <fullName evidence="2">Uncharacterized protein</fullName>
    </submittedName>
</protein>
<proteinExistence type="predicted"/>
<name>A0AA39GB44_SARSR</name>
<dbReference type="AlphaFoldDB" id="A0AA39GB44"/>
<dbReference type="Proteomes" id="UP001175261">
    <property type="component" value="Unassembled WGS sequence"/>
</dbReference>
<evidence type="ECO:0000313" key="3">
    <source>
        <dbReference type="Proteomes" id="UP001175261"/>
    </source>
</evidence>
<evidence type="ECO:0000313" key="2">
    <source>
        <dbReference type="EMBL" id="KAK0383729.1"/>
    </source>
</evidence>